<dbReference type="RefSeq" id="WP_097792463.1">
    <property type="nucleotide sequence ID" value="NZ_NOUV01000014.1"/>
</dbReference>
<comment type="caution">
    <text evidence="1">The sequence shown here is derived from an EMBL/GenBank/DDBJ whole genome shotgun (WGS) entry which is preliminary data.</text>
</comment>
<protein>
    <submittedName>
        <fullName evidence="1">Uncharacterized protein</fullName>
    </submittedName>
</protein>
<organism evidence="1 2">
    <name type="scientific">Faecalibacterium prausnitzii</name>
    <dbReference type="NCBI Taxonomy" id="853"/>
    <lineage>
        <taxon>Bacteria</taxon>
        <taxon>Bacillati</taxon>
        <taxon>Bacillota</taxon>
        <taxon>Clostridia</taxon>
        <taxon>Eubacteriales</taxon>
        <taxon>Oscillospiraceae</taxon>
        <taxon>Faecalibacterium</taxon>
    </lineage>
</organism>
<accession>A0A2A7B5N8</accession>
<gene>
    <name evidence="1" type="ORF">CHR60_07565</name>
</gene>
<dbReference type="OrthoDB" id="7432609at2"/>
<name>A0A2A7B5N8_9FIRM</name>
<dbReference type="EMBL" id="NOUV01000014">
    <property type="protein sequence ID" value="PDX86592.1"/>
    <property type="molecule type" value="Genomic_DNA"/>
</dbReference>
<proteinExistence type="predicted"/>
<dbReference type="Proteomes" id="UP000220904">
    <property type="component" value="Unassembled WGS sequence"/>
</dbReference>
<dbReference type="AlphaFoldDB" id="A0A2A7B5N8"/>
<evidence type="ECO:0000313" key="1">
    <source>
        <dbReference type="EMBL" id="PDX86592.1"/>
    </source>
</evidence>
<sequence length="183" mass="21844">MGETKVQGCKEKEKVLMLWERALTLFYENDTELFVTGAQERTIAGKIAMHMDKIYREIFPMPELVIDIEYNRMDTGIKPKYPGSEDKKKRWTAPDIVLHKRRSINYNIFCCEMKKASKPGQGDARKVKRLVRHINYHFGIDLYKINRTEARFTLYYLRTGYKQCQKEEYFFNRKTNQIEPLKV</sequence>
<reference evidence="1 2" key="1">
    <citation type="journal article" date="2017" name="Front. Microbiol.">
        <title>New Insights into the Diversity of the Genus Faecalibacterium.</title>
        <authorList>
            <person name="Benevides L."/>
            <person name="Burman S."/>
            <person name="Martin R."/>
            <person name="Robert V."/>
            <person name="Thomas M."/>
            <person name="Miquel S."/>
            <person name="Chain F."/>
            <person name="Sokol H."/>
            <person name="Bermudez-Humaran L.G."/>
            <person name="Morrison M."/>
            <person name="Langella P."/>
            <person name="Azevedo V.A."/>
            <person name="Chatel J.M."/>
            <person name="Soares S."/>
        </authorList>
    </citation>
    <scope>NUCLEOTIDE SEQUENCE [LARGE SCALE GENOMIC DNA]</scope>
    <source>
        <strain evidence="1 2">AHMP21</strain>
    </source>
</reference>
<evidence type="ECO:0000313" key="2">
    <source>
        <dbReference type="Proteomes" id="UP000220904"/>
    </source>
</evidence>